<dbReference type="PANTHER" id="PTHR45749">
    <property type="match status" value="1"/>
</dbReference>
<evidence type="ECO:0000259" key="1">
    <source>
        <dbReference type="Pfam" id="PF14291"/>
    </source>
</evidence>
<accession>A0AAE0A6Y7</accession>
<comment type="caution">
    <text evidence="2">The sequence shown here is derived from an EMBL/GenBank/DDBJ whole genome shotgun (WGS) entry which is preliminary data.</text>
</comment>
<reference evidence="2" key="1">
    <citation type="journal article" date="2023" name="Plant J.">
        <title>Genome sequences and population genomics provide insights into the demographic history, inbreeding, and mutation load of two 'living fossil' tree species of Dipteronia.</title>
        <authorList>
            <person name="Feng Y."/>
            <person name="Comes H.P."/>
            <person name="Chen J."/>
            <person name="Zhu S."/>
            <person name="Lu R."/>
            <person name="Zhang X."/>
            <person name="Li P."/>
            <person name="Qiu J."/>
            <person name="Olsen K.M."/>
            <person name="Qiu Y."/>
        </authorList>
    </citation>
    <scope>NUCLEOTIDE SEQUENCE</scope>
    <source>
        <strain evidence="2">NBL</strain>
    </source>
</reference>
<proteinExistence type="predicted"/>
<keyword evidence="3" id="KW-1185">Reference proteome</keyword>
<gene>
    <name evidence="2" type="ORF">Dsin_019308</name>
</gene>
<dbReference type="InterPro" id="IPR025398">
    <property type="entry name" value="DUF4371"/>
</dbReference>
<sequence>MIKLLARVNREIAEIVLENFPQTNKYTSSDIQKKLLGILINKVQNNICEEIRNAKFCILVDEALYESNKEQMSIILRFVDLDGFVRERFFQVLGVDDTSIQLPQLFKRQYVIDLLDIIY</sequence>
<protein>
    <recommendedName>
        <fullName evidence="1">DUF4371 domain-containing protein</fullName>
    </recommendedName>
</protein>
<evidence type="ECO:0000313" key="2">
    <source>
        <dbReference type="EMBL" id="KAK3205262.1"/>
    </source>
</evidence>
<dbReference type="Proteomes" id="UP001281410">
    <property type="component" value="Unassembled WGS sequence"/>
</dbReference>
<dbReference type="Pfam" id="PF14291">
    <property type="entry name" value="DUF4371"/>
    <property type="match status" value="1"/>
</dbReference>
<name>A0AAE0A6Y7_9ROSI</name>
<dbReference type="EMBL" id="JANJYJ010000006">
    <property type="protein sequence ID" value="KAK3205262.1"/>
    <property type="molecule type" value="Genomic_DNA"/>
</dbReference>
<dbReference type="PANTHER" id="PTHR45749:SF26">
    <property type="entry name" value="ZINC FINGER MYM-TYPE PROTEIN 1-LIKE"/>
    <property type="match status" value="1"/>
</dbReference>
<dbReference type="AlphaFoldDB" id="A0AAE0A6Y7"/>
<feature type="domain" description="DUF4371" evidence="1">
    <location>
        <begin position="2"/>
        <end position="99"/>
    </location>
</feature>
<organism evidence="2 3">
    <name type="scientific">Dipteronia sinensis</name>
    <dbReference type="NCBI Taxonomy" id="43782"/>
    <lineage>
        <taxon>Eukaryota</taxon>
        <taxon>Viridiplantae</taxon>
        <taxon>Streptophyta</taxon>
        <taxon>Embryophyta</taxon>
        <taxon>Tracheophyta</taxon>
        <taxon>Spermatophyta</taxon>
        <taxon>Magnoliopsida</taxon>
        <taxon>eudicotyledons</taxon>
        <taxon>Gunneridae</taxon>
        <taxon>Pentapetalae</taxon>
        <taxon>rosids</taxon>
        <taxon>malvids</taxon>
        <taxon>Sapindales</taxon>
        <taxon>Sapindaceae</taxon>
        <taxon>Hippocastanoideae</taxon>
        <taxon>Acereae</taxon>
        <taxon>Dipteronia</taxon>
    </lineage>
</organism>
<evidence type="ECO:0000313" key="3">
    <source>
        <dbReference type="Proteomes" id="UP001281410"/>
    </source>
</evidence>